<reference evidence="1" key="1">
    <citation type="submission" date="2014-09" db="EMBL/GenBank/DDBJ databases">
        <authorList>
            <person name="Magalhaes I.L.F."/>
            <person name="Oliveira U."/>
            <person name="Santos F.R."/>
            <person name="Vidigal T.H.D.A."/>
            <person name="Brescovit A.D."/>
            <person name="Santos A.J."/>
        </authorList>
    </citation>
    <scope>NUCLEOTIDE SEQUENCE</scope>
    <source>
        <tissue evidence="1">Shoot tissue taken approximately 20 cm above the soil surface</tissue>
    </source>
</reference>
<organism evidence="1">
    <name type="scientific">Arundo donax</name>
    <name type="common">Giant reed</name>
    <name type="synonym">Donax arundinaceus</name>
    <dbReference type="NCBI Taxonomy" id="35708"/>
    <lineage>
        <taxon>Eukaryota</taxon>
        <taxon>Viridiplantae</taxon>
        <taxon>Streptophyta</taxon>
        <taxon>Embryophyta</taxon>
        <taxon>Tracheophyta</taxon>
        <taxon>Spermatophyta</taxon>
        <taxon>Magnoliopsida</taxon>
        <taxon>Liliopsida</taxon>
        <taxon>Poales</taxon>
        <taxon>Poaceae</taxon>
        <taxon>PACMAD clade</taxon>
        <taxon>Arundinoideae</taxon>
        <taxon>Arundineae</taxon>
        <taxon>Arundo</taxon>
    </lineage>
</organism>
<proteinExistence type="predicted"/>
<dbReference type="EMBL" id="GBRH01249159">
    <property type="protein sequence ID" value="JAD48736.1"/>
    <property type="molecule type" value="Transcribed_RNA"/>
</dbReference>
<name>A0A0A9AC97_ARUDO</name>
<protein>
    <submittedName>
        <fullName evidence="1">Uncharacterized protein</fullName>
    </submittedName>
</protein>
<evidence type="ECO:0000313" key="1">
    <source>
        <dbReference type="EMBL" id="JAD48736.1"/>
    </source>
</evidence>
<accession>A0A0A9AC97</accession>
<sequence length="37" mass="3915">MFNKVAAGVAQLFPACFGSILRISYINLNQGSISALV</sequence>
<reference evidence="1" key="2">
    <citation type="journal article" date="2015" name="Data Brief">
        <title>Shoot transcriptome of the giant reed, Arundo donax.</title>
        <authorList>
            <person name="Barrero R.A."/>
            <person name="Guerrero F.D."/>
            <person name="Moolhuijzen P."/>
            <person name="Goolsby J.A."/>
            <person name="Tidwell J."/>
            <person name="Bellgard S.E."/>
            <person name="Bellgard M.I."/>
        </authorList>
    </citation>
    <scope>NUCLEOTIDE SEQUENCE</scope>
    <source>
        <tissue evidence="1">Shoot tissue taken approximately 20 cm above the soil surface</tissue>
    </source>
</reference>
<dbReference type="AlphaFoldDB" id="A0A0A9AC97"/>